<dbReference type="GO" id="GO:0009443">
    <property type="term" value="P:pyridoxal 5'-phosphate salvage"/>
    <property type="evidence" value="ECO:0007669"/>
    <property type="project" value="InterPro"/>
</dbReference>
<dbReference type="GO" id="GO:0005829">
    <property type="term" value="C:cytosol"/>
    <property type="evidence" value="ECO:0007669"/>
    <property type="project" value="TreeGrafter"/>
</dbReference>
<dbReference type="InterPro" id="IPR013749">
    <property type="entry name" value="PM/HMP-P_kinase-1"/>
</dbReference>
<evidence type="ECO:0000313" key="7">
    <source>
        <dbReference type="EMBL" id="AGS53901.1"/>
    </source>
</evidence>
<dbReference type="GO" id="GO:0008478">
    <property type="term" value="F:pyridoxal kinase activity"/>
    <property type="evidence" value="ECO:0007669"/>
    <property type="project" value="UniProtKB-EC"/>
</dbReference>
<dbReference type="CDD" id="cd01173">
    <property type="entry name" value="pyridoxal_pyridoxamine_kinase"/>
    <property type="match status" value="1"/>
</dbReference>
<keyword evidence="3" id="KW-0547">Nucleotide-binding</keyword>
<name>A0A806KNV8_9BACT</name>
<organism evidence="7">
    <name type="scientific">uncultured bacterium contig00078</name>
    <dbReference type="NCBI Taxonomy" id="1181556"/>
    <lineage>
        <taxon>Bacteria</taxon>
        <taxon>environmental samples</taxon>
    </lineage>
</organism>
<evidence type="ECO:0000256" key="5">
    <source>
        <dbReference type="ARBA" id="ARBA00022840"/>
    </source>
</evidence>
<protein>
    <recommendedName>
        <fullName evidence="1">pyridoxal kinase</fullName>
        <ecNumber evidence="1">2.7.1.35</ecNumber>
    </recommendedName>
</protein>
<dbReference type="Gene3D" id="3.40.1190.20">
    <property type="match status" value="1"/>
</dbReference>
<keyword evidence="2 7" id="KW-0808">Transferase</keyword>
<dbReference type="EC" id="2.7.1.35" evidence="1"/>
<reference evidence="7" key="1">
    <citation type="submission" date="2012-03" db="EMBL/GenBank/DDBJ databases">
        <title>Functional metagenomics reveals considerable lignocellulase gene clusters in the gut microbiome of a wood-feeding higher termite.</title>
        <authorList>
            <person name="Liu N."/>
        </authorList>
    </citation>
    <scope>NUCLEOTIDE SEQUENCE</scope>
</reference>
<dbReference type="SUPFAM" id="SSF53613">
    <property type="entry name" value="Ribokinase-like"/>
    <property type="match status" value="1"/>
</dbReference>
<dbReference type="NCBIfam" id="NF004398">
    <property type="entry name" value="PRK05756.1"/>
    <property type="match status" value="1"/>
</dbReference>
<dbReference type="GO" id="GO:0005524">
    <property type="term" value="F:ATP binding"/>
    <property type="evidence" value="ECO:0007669"/>
    <property type="project" value="UniProtKB-KW"/>
</dbReference>
<dbReference type="PANTHER" id="PTHR10534:SF2">
    <property type="entry name" value="PYRIDOXAL KINASE"/>
    <property type="match status" value="1"/>
</dbReference>
<dbReference type="EMBL" id="JQ844260">
    <property type="protein sequence ID" value="AGS53901.1"/>
    <property type="molecule type" value="Genomic_DNA"/>
</dbReference>
<sequence length="293" mass="31887">MAVLSIQSHVVYGYAGNTAAVFPLQRLGREVWAVNTVEFSNHTGYGAWRGRVLGAELAQELVTGLEERGVLNRCDAVLSGYLGDAAVGRAVIDAVKKARRENPKTLYCCDPVMGDVGRGFYVKPDIPDIFKKELVPLADIVCPNQFELEALTGITVKNEEDAIKAIKLLHEAGPSVVLVTSFKEKKGELGMIASNYGKKEIYKITTPELPLGNGLAGTGDMTSAVFLSRFMETGSLEKTLELCTSSIFGILEESLKNTSKKGNEPLELMIIDAQEQLVAPSNSFKAEKLKTWQ</sequence>
<dbReference type="InterPro" id="IPR004625">
    <property type="entry name" value="PyrdxlKinase"/>
</dbReference>
<dbReference type="PANTHER" id="PTHR10534">
    <property type="entry name" value="PYRIDOXAL KINASE"/>
    <property type="match status" value="1"/>
</dbReference>
<feature type="domain" description="Pyridoxamine kinase/Phosphomethylpyrimidine kinase" evidence="6">
    <location>
        <begin position="74"/>
        <end position="258"/>
    </location>
</feature>
<evidence type="ECO:0000256" key="2">
    <source>
        <dbReference type="ARBA" id="ARBA00022679"/>
    </source>
</evidence>
<evidence type="ECO:0000259" key="6">
    <source>
        <dbReference type="Pfam" id="PF08543"/>
    </source>
</evidence>
<accession>A0A806KNV8</accession>
<evidence type="ECO:0000256" key="4">
    <source>
        <dbReference type="ARBA" id="ARBA00022777"/>
    </source>
</evidence>
<dbReference type="InterPro" id="IPR029056">
    <property type="entry name" value="Ribokinase-like"/>
</dbReference>
<dbReference type="Pfam" id="PF08543">
    <property type="entry name" value="Phos_pyr_kin"/>
    <property type="match status" value="1"/>
</dbReference>
<dbReference type="NCBIfam" id="TIGR00687">
    <property type="entry name" value="pyridox_kin"/>
    <property type="match status" value="1"/>
</dbReference>
<keyword evidence="5" id="KW-0067">ATP-binding</keyword>
<dbReference type="AlphaFoldDB" id="A0A806KNV8"/>
<proteinExistence type="predicted"/>
<evidence type="ECO:0000256" key="1">
    <source>
        <dbReference type="ARBA" id="ARBA00012104"/>
    </source>
</evidence>
<evidence type="ECO:0000256" key="3">
    <source>
        <dbReference type="ARBA" id="ARBA00022741"/>
    </source>
</evidence>
<keyword evidence="4 7" id="KW-0418">Kinase</keyword>